<dbReference type="InterPro" id="IPR011042">
    <property type="entry name" value="6-blade_b-propeller_TolB-like"/>
</dbReference>
<reference evidence="2" key="1">
    <citation type="journal article" date="2020" name="mSystems">
        <title>Genome- and Community-Level Interaction Insights into Carbon Utilization and Element Cycling Functions of Hydrothermarchaeota in Hydrothermal Sediment.</title>
        <authorList>
            <person name="Zhou Z."/>
            <person name="Liu Y."/>
            <person name="Xu W."/>
            <person name="Pan J."/>
            <person name="Luo Z.H."/>
            <person name="Li M."/>
        </authorList>
    </citation>
    <scope>NUCLEOTIDE SEQUENCE [LARGE SCALE GENOMIC DNA]</scope>
    <source>
        <strain evidence="2">HyVt-527</strain>
    </source>
</reference>
<dbReference type="Proteomes" id="UP000886124">
    <property type="component" value="Unassembled WGS sequence"/>
</dbReference>
<dbReference type="EMBL" id="DROD01000468">
    <property type="protein sequence ID" value="HHJ52927.1"/>
    <property type="molecule type" value="Genomic_DNA"/>
</dbReference>
<gene>
    <name evidence="2" type="ORF">ENJ89_07010</name>
</gene>
<proteinExistence type="inferred from homology"/>
<comment type="similarity">
    <text evidence="1">Belongs to the TolB family.</text>
</comment>
<evidence type="ECO:0008006" key="3">
    <source>
        <dbReference type="Google" id="ProtNLM"/>
    </source>
</evidence>
<accession>A0A7V5PPM2</accession>
<dbReference type="AlphaFoldDB" id="A0A7V5PPM2"/>
<dbReference type="PANTHER" id="PTHR36842">
    <property type="entry name" value="PROTEIN TOLB HOMOLOG"/>
    <property type="match status" value="1"/>
</dbReference>
<dbReference type="Gene3D" id="2.120.10.30">
    <property type="entry name" value="TolB, C-terminal domain"/>
    <property type="match status" value="2"/>
</dbReference>
<dbReference type="SUPFAM" id="SSF82171">
    <property type="entry name" value="DPP6 N-terminal domain-like"/>
    <property type="match status" value="1"/>
</dbReference>
<evidence type="ECO:0000313" key="2">
    <source>
        <dbReference type="EMBL" id="HHJ52927.1"/>
    </source>
</evidence>
<dbReference type="InterPro" id="IPR011659">
    <property type="entry name" value="WD40"/>
</dbReference>
<sequence>MNGKFSQGLIAIWTLLLFTASAFAGFFEYNHPELKWRSFETEHFFVHYAEGTRTTALIVAKVAEEIYPHVTGLYRYQPSDKIHFVIRDTDDYSNGGAFFLDNKVEIWASNLDYILRGTSNWLRNVVTHEFTHMISIQKMMKSNLTFPFGFLQLLAYEKEKRKDVVRGFPNTLLVYPVSSITLPVWFAEGTAQHQAPGSRYDYRDPHREMILRDRVLHNRLLTYSEMTVFGKNSLGNESAYNQGFSLVDYIARRFGESILANIAAEASRWNGITFEGAFQRAVGLPVEQVYADWKDSLQTVYTRRTETIRQHPVYGQAVEKQGFADLYPIWSPDGQKIAYVSNKGEDYIGSNRLIIYDRSSGKKEAVAEKIVSSLSWSPDGRYLVYTRQKRNQYGSDFNDLFLYDLKRKKEIRLTKQLRGTNPDFSHDGKKIAFVTATDGLNQLNIYQLPETFDDDFSASVYYEIETGRLVAQGKDDPTRFRKVSFRGGAIRQVLSFTDGRQIFHPRWMPGDSVIIFDTAVEYGRNLGLYHLLSGRFTFFKKAPEELRYPWPDADGKYLYYAASSTGIYNIYRQELSSGKTELLTNVTGGAMMPSVNKKGELVYACYDSLGYHIYRIDRPQAVDSALAVYQPRYPATVPRKDFDNRVTAMPDIRPYKQKFTAIHILPRLWIDYGTVKPGFFLTSSDVLNKYNLVASVAANKDGDYDLYGYFEVREFRPTLFLEVYNISANIQDDTLNVPRGAYHLTYHRDINFDLTEARIGLSGRLFGFLDYKAAYVWRRYNAKIDQKKLYDPYRQQWDIPFTFHYTYLKGQALEWQLIADMVHGDRNQAINPSGGRYVRFYHSLQSNDFLNDFAISTIGLKEVYKNYTFNEFDLDWEEYFANPLIQNHAFSLRARVGYIDRPVDSFFDLYAGGLIGMKGYSYFSIEGRYKLITTLTYRFPIFTHMDRRLWHMYFDKLYFGLFYDYGHAWHDNKKLKLNDFKRDIGLQLRLDAFSYSIFPTRFFAEAVYPLDEARNYDGSRRQMITYPRQWRFYFGLLYEFDLRERMQSMWRGLKH</sequence>
<dbReference type="Pfam" id="PF07676">
    <property type="entry name" value="PD40"/>
    <property type="match status" value="2"/>
</dbReference>
<evidence type="ECO:0000256" key="1">
    <source>
        <dbReference type="ARBA" id="ARBA00009820"/>
    </source>
</evidence>
<comment type="caution">
    <text evidence="2">The sequence shown here is derived from an EMBL/GenBank/DDBJ whole genome shotgun (WGS) entry which is preliminary data.</text>
</comment>
<organism evidence="2">
    <name type="scientific">Caldithrix abyssi</name>
    <dbReference type="NCBI Taxonomy" id="187145"/>
    <lineage>
        <taxon>Bacteria</taxon>
        <taxon>Pseudomonadati</taxon>
        <taxon>Calditrichota</taxon>
        <taxon>Calditrichia</taxon>
        <taxon>Calditrichales</taxon>
        <taxon>Calditrichaceae</taxon>
        <taxon>Caldithrix</taxon>
    </lineage>
</organism>
<protein>
    <recommendedName>
        <fullName evidence="3">Biopolymer transporter Tol</fullName>
    </recommendedName>
</protein>
<name>A0A7V5PPM2_CALAY</name>